<keyword evidence="1 3" id="KW-0996">Nickel insertion</keyword>
<name>A0ABV5ZBT7_9GAMM</name>
<evidence type="ECO:0000256" key="1">
    <source>
        <dbReference type="ARBA" id="ARBA00022988"/>
    </source>
</evidence>
<gene>
    <name evidence="3" type="primary">ureF</name>
    <name evidence="4" type="ORF">ACFFLH_09990</name>
</gene>
<keyword evidence="3" id="KW-0963">Cytoplasm</keyword>
<evidence type="ECO:0000256" key="2">
    <source>
        <dbReference type="ARBA" id="ARBA00023186"/>
    </source>
</evidence>
<evidence type="ECO:0000256" key="3">
    <source>
        <dbReference type="HAMAP-Rule" id="MF_01385"/>
    </source>
</evidence>
<comment type="subcellular location">
    <subcellularLocation>
        <location evidence="3">Cytoplasm</location>
    </subcellularLocation>
</comment>
<comment type="similarity">
    <text evidence="3">Belongs to the UreF family.</text>
</comment>
<dbReference type="HAMAP" id="MF_01385">
    <property type="entry name" value="UreF"/>
    <property type="match status" value="1"/>
</dbReference>
<dbReference type="Pfam" id="PF01730">
    <property type="entry name" value="UreF"/>
    <property type="match status" value="1"/>
</dbReference>
<comment type="function">
    <text evidence="3">Required for maturation of urease via the functional incorporation of the urease nickel metallocenter.</text>
</comment>
<organism evidence="4 5">
    <name type="scientific">Balneatrix alpica</name>
    <dbReference type="NCBI Taxonomy" id="75684"/>
    <lineage>
        <taxon>Bacteria</taxon>
        <taxon>Pseudomonadati</taxon>
        <taxon>Pseudomonadota</taxon>
        <taxon>Gammaproteobacteria</taxon>
        <taxon>Oceanospirillales</taxon>
        <taxon>Balneatrichaceae</taxon>
        <taxon>Balneatrix</taxon>
    </lineage>
</organism>
<keyword evidence="5" id="KW-1185">Reference proteome</keyword>
<sequence length="221" mass="24543">MAEPAADFGMLYLASPALPIGGFAYSTGLESAIERGWVSDAASLQAWVELVISQSLVRLDLPLLQRFYQAWQRQDQQALQRWNDYLLASRETQELEFEDLQQGLALQRLLRSLPVSLEGAPADPSLLLMFSRAALHLGLSARQGAQAWLWSWLENQVAVASKTIPLGQTQAQQVLMALLPQLANWLEQAAALEDEHLGGSLPGVVMASSWHETQYSRLFRS</sequence>
<proteinExistence type="inferred from homology"/>
<dbReference type="PIRSF" id="PIRSF009467">
    <property type="entry name" value="Ureas_acces_UreF"/>
    <property type="match status" value="1"/>
</dbReference>
<dbReference type="Proteomes" id="UP001589628">
    <property type="component" value="Unassembled WGS sequence"/>
</dbReference>
<comment type="subunit">
    <text evidence="3">UreD, UreF and UreG form a complex that acts as a GTP-hydrolysis-dependent molecular chaperone, activating the urease apoprotein by helping to assemble the nickel containing metallocenter of UreC. The UreE protein probably delivers the nickel.</text>
</comment>
<comment type="caution">
    <text evidence="4">The sequence shown here is derived from an EMBL/GenBank/DDBJ whole genome shotgun (WGS) entry which is preliminary data.</text>
</comment>
<reference evidence="4 5" key="1">
    <citation type="submission" date="2024-09" db="EMBL/GenBank/DDBJ databases">
        <authorList>
            <person name="Sun Q."/>
            <person name="Mori K."/>
        </authorList>
    </citation>
    <scope>NUCLEOTIDE SEQUENCE [LARGE SCALE GENOMIC DNA]</scope>
    <source>
        <strain evidence="4 5">ATCC 51285</strain>
    </source>
</reference>
<dbReference type="RefSeq" id="WP_027312405.1">
    <property type="nucleotide sequence ID" value="NZ_JBHLZN010000003.1"/>
</dbReference>
<keyword evidence="2 3" id="KW-0143">Chaperone</keyword>
<dbReference type="InterPro" id="IPR002639">
    <property type="entry name" value="UreF"/>
</dbReference>
<dbReference type="EMBL" id="JBHLZN010000003">
    <property type="protein sequence ID" value="MFB9886742.1"/>
    <property type="molecule type" value="Genomic_DNA"/>
</dbReference>
<evidence type="ECO:0000313" key="4">
    <source>
        <dbReference type="EMBL" id="MFB9886742.1"/>
    </source>
</evidence>
<dbReference type="InterPro" id="IPR038277">
    <property type="entry name" value="UreF_sf"/>
</dbReference>
<dbReference type="PANTHER" id="PTHR33620">
    <property type="entry name" value="UREASE ACCESSORY PROTEIN F"/>
    <property type="match status" value="1"/>
</dbReference>
<protein>
    <recommendedName>
        <fullName evidence="3">Urease accessory protein UreF</fullName>
    </recommendedName>
</protein>
<accession>A0ABV5ZBT7</accession>
<dbReference type="PANTHER" id="PTHR33620:SF1">
    <property type="entry name" value="UREASE ACCESSORY PROTEIN F"/>
    <property type="match status" value="1"/>
</dbReference>
<dbReference type="Gene3D" id="1.10.4190.10">
    <property type="entry name" value="Urease accessory protein UreF"/>
    <property type="match status" value="1"/>
</dbReference>
<evidence type="ECO:0000313" key="5">
    <source>
        <dbReference type="Proteomes" id="UP001589628"/>
    </source>
</evidence>